<feature type="compositionally biased region" description="Basic residues" evidence="1">
    <location>
        <begin position="109"/>
        <end position="118"/>
    </location>
</feature>
<evidence type="ECO:0000259" key="2">
    <source>
        <dbReference type="PROSITE" id="PS50903"/>
    </source>
</evidence>
<feature type="domain" description="Rubredoxin-like" evidence="2">
    <location>
        <begin position="53"/>
        <end position="93"/>
    </location>
</feature>
<dbReference type="OrthoDB" id="408899at2759"/>
<dbReference type="EMBL" id="BRXU01000015">
    <property type="protein sequence ID" value="GLC56303.1"/>
    <property type="molecule type" value="Genomic_DNA"/>
</dbReference>
<proteinExistence type="predicted"/>
<dbReference type="Proteomes" id="UP001165080">
    <property type="component" value="Unassembled WGS sequence"/>
</dbReference>
<dbReference type="AlphaFoldDB" id="A0A9W6BQI8"/>
<reference evidence="3 4" key="1">
    <citation type="journal article" date="2023" name="Commun. Biol.">
        <title>Reorganization of the ancestral sex-determining regions during the evolution of trioecy in Pleodorina starrii.</title>
        <authorList>
            <person name="Takahashi K."/>
            <person name="Suzuki S."/>
            <person name="Kawai-Toyooka H."/>
            <person name="Yamamoto K."/>
            <person name="Hamaji T."/>
            <person name="Ootsuki R."/>
            <person name="Yamaguchi H."/>
            <person name="Kawachi M."/>
            <person name="Higashiyama T."/>
            <person name="Nozaki H."/>
        </authorList>
    </citation>
    <scope>NUCLEOTIDE SEQUENCE [LARGE SCALE GENOMIC DNA]</scope>
    <source>
        <strain evidence="3 4">NIES-4479</strain>
    </source>
</reference>
<feature type="region of interest" description="Disordered" evidence="1">
    <location>
        <begin position="94"/>
        <end position="118"/>
    </location>
</feature>
<dbReference type="PROSITE" id="PS50903">
    <property type="entry name" value="RUBREDOXIN_LIKE"/>
    <property type="match status" value="1"/>
</dbReference>
<evidence type="ECO:0000256" key="1">
    <source>
        <dbReference type="SAM" id="MobiDB-lite"/>
    </source>
</evidence>
<dbReference type="SUPFAM" id="SSF57802">
    <property type="entry name" value="Rubredoxin-like"/>
    <property type="match status" value="1"/>
</dbReference>
<dbReference type="Gene3D" id="2.20.28.10">
    <property type="match status" value="1"/>
</dbReference>
<dbReference type="InterPro" id="IPR024934">
    <property type="entry name" value="Rubredoxin-like_dom"/>
</dbReference>
<accession>A0A9W6BQI8</accession>
<comment type="caution">
    <text evidence="3">The sequence shown here is derived from an EMBL/GenBank/DDBJ whole genome shotgun (WGS) entry which is preliminary data.</text>
</comment>
<sequence length="118" mass="12699">MATMLAQRQTAFAGVRVSAKAPVLVAARSRQAVKAQALFGFGGNKAPAAGAATQYMICIDCGYIYDGSQEFKSLPGSYKCPVCSSPKNRFKAYKGTDVKGKPNNAPATMKKRKDEKKW</sequence>
<gene>
    <name evidence="3" type="primary">PLEST008845</name>
    <name evidence="3" type="ORF">PLESTB_001090300</name>
</gene>
<organism evidence="3 4">
    <name type="scientific">Pleodorina starrii</name>
    <dbReference type="NCBI Taxonomy" id="330485"/>
    <lineage>
        <taxon>Eukaryota</taxon>
        <taxon>Viridiplantae</taxon>
        <taxon>Chlorophyta</taxon>
        <taxon>core chlorophytes</taxon>
        <taxon>Chlorophyceae</taxon>
        <taxon>CS clade</taxon>
        <taxon>Chlamydomonadales</taxon>
        <taxon>Volvocaceae</taxon>
        <taxon>Pleodorina</taxon>
    </lineage>
</organism>
<dbReference type="CDD" id="cd00350">
    <property type="entry name" value="rubredoxin_like"/>
    <property type="match status" value="1"/>
</dbReference>
<dbReference type="PANTHER" id="PTHR48136:SF1">
    <property type="entry name" value="RUBREDOXIN-LIKE SUPERFAMILY PROTEIN"/>
    <property type="match status" value="1"/>
</dbReference>
<protein>
    <recommendedName>
        <fullName evidence="2">Rubredoxin-like domain-containing protein</fullName>
    </recommendedName>
</protein>
<keyword evidence="4" id="KW-1185">Reference proteome</keyword>
<evidence type="ECO:0000313" key="3">
    <source>
        <dbReference type="EMBL" id="GLC56303.1"/>
    </source>
</evidence>
<dbReference type="PANTHER" id="PTHR48136">
    <property type="entry name" value="RUBREDOXIN-LIKE SUPERFAMILY PROTEIN"/>
    <property type="match status" value="1"/>
</dbReference>
<name>A0A9W6BQI8_9CHLO</name>
<dbReference type="GO" id="GO:0005506">
    <property type="term" value="F:iron ion binding"/>
    <property type="evidence" value="ECO:0007669"/>
    <property type="project" value="InterPro"/>
</dbReference>
<evidence type="ECO:0000313" key="4">
    <source>
        <dbReference type="Proteomes" id="UP001165080"/>
    </source>
</evidence>